<reference evidence="1" key="1">
    <citation type="journal article" date="2021" name="PeerJ">
        <title>Extensive microbial diversity within the chicken gut microbiome revealed by metagenomics and culture.</title>
        <authorList>
            <person name="Gilroy R."/>
            <person name="Ravi A."/>
            <person name="Getino M."/>
            <person name="Pursley I."/>
            <person name="Horton D.L."/>
            <person name="Alikhan N.F."/>
            <person name="Baker D."/>
            <person name="Gharbi K."/>
            <person name="Hall N."/>
            <person name="Watson M."/>
            <person name="Adriaenssens E.M."/>
            <person name="Foster-Nyarko E."/>
            <person name="Jarju S."/>
            <person name="Secka A."/>
            <person name="Antonio M."/>
            <person name="Oren A."/>
            <person name="Chaudhuri R.R."/>
            <person name="La Ragione R."/>
            <person name="Hildebrand F."/>
            <person name="Pallen M.J."/>
        </authorList>
    </citation>
    <scope>NUCLEOTIDE SEQUENCE</scope>
    <source>
        <strain evidence="1">3204</strain>
    </source>
</reference>
<name>A0A9D2CNF1_9LACO</name>
<proteinExistence type="predicted"/>
<organism evidence="1 2">
    <name type="scientific">Candidatus Companilactobacillus pullicola</name>
    <dbReference type="NCBI Taxonomy" id="2838523"/>
    <lineage>
        <taxon>Bacteria</taxon>
        <taxon>Bacillati</taxon>
        <taxon>Bacillota</taxon>
        <taxon>Bacilli</taxon>
        <taxon>Lactobacillales</taxon>
        <taxon>Lactobacillaceae</taxon>
        <taxon>Companilactobacillus</taxon>
    </lineage>
</organism>
<dbReference type="EMBL" id="DXCM01000033">
    <property type="protein sequence ID" value="HIY92371.1"/>
    <property type="molecule type" value="Genomic_DNA"/>
</dbReference>
<dbReference type="AlphaFoldDB" id="A0A9D2CNF1"/>
<evidence type="ECO:0000313" key="2">
    <source>
        <dbReference type="Proteomes" id="UP000824013"/>
    </source>
</evidence>
<gene>
    <name evidence="1" type="ORF">H9820_05435</name>
</gene>
<evidence type="ECO:0000313" key="1">
    <source>
        <dbReference type="EMBL" id="HIY92371.1"/>
    </source>
</evidence>
<dbReference type="Proteomes" id="UP000824013">
    <property type="component" value="Unassembled WGS sequence"/>
</dbReference>
<reference evidence="1" key="2">
    <citation type="submission" date="2021-04" db="EMBL/GenBank/DDBJ databases">
        <authorList>
            <person name="Gilroy R."/>
        </authorList>
    </citation>
    <scope>NUCLEOTIDE SEQUENCE</scope>
    <source>
        <strain evidence="1">3204</strain>
    </source>
</reference>
<comment type="caution">
    <text evidence="1">The sequence shown here is derived from an EMBL/GenBank/DDBJ whole genome shotgun (WGS) entry which is preliminary data.</text>
</comment>
<protein>
    <submittedName>
        <fullName evidence="1">Uncharacterized protein</fullName>
    </submittedName>
</protein>
<sequence>MKRKLESKYKKLVKYINKRRPSTYLAEIITDFEYADGDLTSKEMEVLNSVGLNADTHSSDFDKLIQIIVNIYNNNYELEEQKYRFYLKGAQNDDFYKLYFSLKRVSGCDVSIISERPTTLTEEQFLKYLPDEMDPDQFEREEVTE</sequence>
<accession>A0A9D2CNF1</accession>